<sequence length="444" mass="50131">MTILVSLYETLQQRKRPEDVADMVMELLQPHLTPQELKVLDKAAAGSLKRGVHGYTSMAEMFMTAVGAEKQVKAAIPIFKLEDIDPAIYNSYANIEAFINQVSPLIQKAVGGNNFKADRLNKAQRKERGMDLSKRNYNKKWRLLKRLEEKLLTFARETRKHEFERVAKHGLFHQLDLDTFAADLDTACFIAYYTSRCNMRSEFTIQGQQRAFDEICEMLLNRCKRSGKAGWWAIAHGYASQEVLAQLSDEQKGMLLGKWTLALQDIAAMLEDVWSYSNINRDTMVVKAGNDSSTWNNTAGAWNKARDHWMHLIYALGMEDMLDKLCFGKVLRLMAADVVAWHYLTGGKLDPNTGVWNKLPLPWEVFNGRAACNRQMVATACQDAGMDAEKSGWLAPRLHGVAAFRPTPQLVHGVTVSNPFLATVLKKHGYFSGKQVTPLSPENN</sequence>
<evidence type="ECO:0000313" key="2">
    <source>
        <dbReference type="Proteomes" id="UP000324611"/>
    </source>
</evidence>
<organism evidence="1 2">
    <name type="scientific">Chitinophaga agrisoli</name>
    <dbReference type="NCBI Taxonomy" id="2607653"/>
    <lineage>
        <taxon>Bacteria</taxon>
        <taxon>Pseudomonadati</taxon>
        <taxon>Bacteroidota</taxon>
        <taxon>Chitinophagia</taxon>
        <taxon>Chitinophagales</taxon>
        <taxon>Chitinophagaceae</taxon>
        <taxon>Chitinophaga</taxon>
    </lineage>
</organism>
<proteinExistence type="predicted"/>
<dbReference type="RefSeq" id="WP_149841470.1">
    <property type="nucleotide sequence ID" value="NZ_VUOC01000004.1"/>
</dbReference>
<reference evidence="1 2" key="2">
    <citation type="submission" date="2019-09" db="EMBL/GenBank/DDBJ databases">
        <authorList>
            <person name="Jin C."/>
        </authorList>
    </citation>
    <scope>NUCLEOTIDE SEQUENCE [LARGE SCALE GENOMIC DNA]</scope>
    <source>
        <strain evidence="1 2">BN140078</strain>
    </source>
</reference>
<dbReference type="EMBL" id="VUOC01000004">
    <property type="protein sequence ID" value="KAA2240292.1"/>
    <property type="molecule type" value="Genomic_DNA"/>
</dbReference>
<reference evidence="1 2" key="1">
    <citation type="submission" date="2019-09" db="EMBL/GenBank/DDBJ databases">
        <title>Chitinophaga ginsengihumi sp. nov., isolated from soil of ginseng rhizosphere.</title>
        <authorList>
            <person name="Lee J."/>
        </authorList>
    </citation>
    <scope>NUCLEOTIDE SEQUENCE [LARGE SCALE GENOMIC DNA]</scope>
    <source>
        <strain evidence="1 2">BN140078</strain>
    </source>
</reference>
<gene>
    <name evidence="1" type="ORF">F0L74_29455</name>
</gene>
<comment type="caution">
    <text evidence="1">The sequence shown here is derived from an EMBL/GenBank/DDBJ whole genome shotgun (WGS) entry which is preliminary data.</text>
</comment>
<name>A0A5B2VPS1_9BACT</name>
<dbReference type="AlphaFoldDB" id="A0A5B2VPS1"/>
<dbReference type="Proteomes" id="UP000324611">
    <property type="component" value="Unassembled WGS sequence"/>
</dbReference>
<accession>A0A5B2VPS1</accession>
<evidence type="ECO:0000313" key="1">
    <source>
        <dbReference type="EMBL" id="KAA2240292.1"/>
    </source>
</evidence>
<protein>
    <submittedName>
        <fullName evidence="1">Uncharacterized protein</fullName>
    </submittedName>
</protein>
<keyword evidence="2" id="KW-1185">Reference proteome</keyword>